<name>A0A4U8UQ95_STECR</name>
<dbReference type="Proteomes" id="UP000298663">
    <property type="component" value="Unassembled WGS sequence"/>
</dbReference>
<sequence>MNNRSGLITAKTRPLDHSRAAFISPAEQIRLLTGRLRLSNPIKAQDKRRPRRRGRCAKCVVLITQNEMTTTQHEDEIGTIGDNQKSNVIWAAIRSSNAKNEMTVLGKGVEGNISPNSFRDKNETF</sequence>
<gene>
    <name evidence="1" type="ORF">L596_001434</name>
</gene>
<reference evidence="1 2" key="2">
    <citation type="journal article" date="2019" name="G3 (Bethesda)">
        <title>Hybrid Assembly of the Genome of the Entomopathogenic Nematode Steinernema carpocapsae Identifies the X-Chromosome.</title>
        <authorList>
            <person name="Serra L."/>
            <person name="Macchietto M."/>
            <person name="Macias-Munoz A."/>
            <person name="McGill C.J."/>
            <person name="Rodriguez I.M."/>
            <person name="Rodriguez B."/>
            <person name="Murad R."/>
            <person name="Mortazavi A."/>
        </authorList>
    </citation>
    <scope>NUCLEOTIDE SEQUENCE [LARGE SCALE GENOMIC DNA]</scope>
    <source>
        <strain evidence="1 2">ALL</strain>
    </source>
</reference>
<proteinExistence type="predicted"/>
<protein>
    <submittedName>
        <fullName evidence="1">Uncharacterized protein</fullName>
    </submittedName>
</protein>
<organism evidence="1 2">
    <name type="scientific">Steinernema carpocapsae</name>
    <name type="common">Entomopathogenic nematode</name>
    <dbReference type="NCBI Taxonomy" id="34508"/>
    <lineage>
        <taxon>Eukaryota</taxon>
        <taxon>Metazoa</taxon>
        <taxon>Ecdysozoa</taxon>
        <taxon>Nematoda</taxon>
        <taxon>Chromadorea</taxon>
        <taxon>Rhabditida</taxon>
        <taxon>Tylenchina</taxon>
        <taxon>Panagrolaimomorpha</taxon>
        <taxon>Strongyloidoidea</taxon>
        <taxon>Steinernematidae</taxon>
        <taxon>Steinernema</taxon>
    </lineage>
</organism>
<comment type="caution">
    <text evidence="1">The sequence shown here is derived from an EMBL/GenBank/DDBJ whole genome shotgun (WGS) entry which is preliminary data.</text>
</comment>
<evidence type="ECO:0000313" key="2">
    <source>
        <dbReference type="Proteomes" id="UP000298663"/>
    </source>
</evidence>
<keyword evidence="2" id="KW-1185">Reference proteome</keyword>
<reference evidence="1 2" key="1">
    <citation type="journal article" date="2015" name="Genome Biol.">
        <title>Comparative genomics of Steinernema reveals deeply conserved gene regulatory networks.</title>
        <authorList>
            <person name="Dillman A.R."/>
            <person name="Macchietto M."/>
            <person name="Porter C.F."/>
            <person name="Rogers A."/>
            <person name="Williams B."/>
            <person name="Antoshechkin I."/>
            <person name="Lee M.M."/>
            <person name="Goodwin Z."/>
            <person name="Lu X."/>
            <person name="Lewis E.E."/>
            <person name="Goodrich-Blair H."/>
            <person name="Stock S.P."/>
            <person name="Adams B.J."/>
            <person name="Sternberg P.W."/>
            <person name="Mortazavi A."/>
        </authorList>
    </citation>
    <scope>NUCLEOTIDE SEQUENCE [LARGE SCALE GENOMIC DNA]</scope>
    <source>
        <strain evidence="1 2">ALL</strain>
    </source>
</reference>
<evidence type="ECO:0000313" key="1">
    <source>
        <dbReference type="EMBL" id="TMS33728.1"/>
    </source>
</evidence>
<dbReference type="AlphaFoldDB" id="A0A4U8UQ95"/>
<dbReference type="EMBL" id="AZBU02000001">
    <property type="protein sequence ID" value="TMS33728.1"/>
    <property type="molecule type" value="Genomic_DNA"/>
</dbReference>
<accession>A0A4U8UQ95</accession>